<dbReference type="SUPFAM" id="SSF46785">
    <property type="entry name" value="Winged helix' DNA-binding domain"/>
    <property type="match status" value="1"/>
</dbReference>
<evidence type="ECO:0000256" key="3">
    <source>
        <dbReference type="ARBA" id="ARBA00023163"/>
    </source>
</evidence>
<evidence type="ECO:0000313" key="5">
    <source>
        <dbReference type="EMBL" id="OIQ95959.1"/>
    </source>
</evidence>
<dbReference type="GO" id="GO:0003700">
    <property type="term" value="F:DNA-binding transcription factor activity"/>
    <property type="evidence" value="ECO:0007669"/>
    <property type="project" value="InterPro"/>
</dbReference>
<dbReference type="InterPro" id="IPR000524">
    <property type="entry name" value="Tscrpt_reg_HTH_GntR"/>
</dbReference>
<dbReference type="CDD" id="cd07377">
    <property type="entry name" value="WHTH_GntR"/>
    <property type="match status" value="1"/>
</dbReference>
<dbReference type="PRINTS" id="PR00035">
    <property type="entry name" value="HTHGNTR"/>
</dbReference>
<dbReference type="Pfam" id="PF07729">
    <property type="entry name" value="FCD"/>
    <property type="match status" value="1"/>
</dbReference>
<evidence type="ECO:0000256" key="2">
    <source>
        <dbReference type="ARBA" id="ARBA00023125"/>
    </source>
</evidence>
<protein>
    <submittedName>
        <fullName evidence="5">HTH-type transcriptional regulator McbR</fullName>
    </submittedName>
</protein>
<dbReference type="InterPro" id="IPR036390">
    <property type="entry name" value="WH_DNA-bd_sf"/>
</dbReference>
<dbReference type="SUPFAM" id="SSF48008">
    <property type="entry name" value="GntR ligand-binding domain-like"/>
    <property type="match status" value="1"/>
</dbReference>
<feature type="domain" description="HTH gntR-type" evidence="4">
    <location>
        <begin position="19"/>
        <end position="86"/>
    </location>
</feature>
<accession>A0A1J5RVH3</accession>
<keyword evidence="3" id="KW-0804">Transcription</keyword>
<dbReference type="SMART" id="SM00345">
    <property type="entry name" value="HTH_GNTR"/>
    <property type="match status" value="1"/>
</dbReference>
<comment type="caution">
    <text evidence="5">The sequence shown here is derived from an EMBL/GenBank/DDBJ whole genome shotgun (WGS) entry which is preliminary data.</text>
</comment>
<keyword evidence="1" id="KW-0805">Transcription regulation</keyword>
<proteinExistence type="predicted"/>
<name>A0A1J5RVH3_9ZZZZ</name>
<dbReference type="InterPro" id="IPR011711">
    <property type="entry name" value="GntR_C"/>
</dbReference>
<dbReference type="SMART" id="SM00895">
    <property type="entry name" value="FCD"/>
    <property type="match status" value="1"/>
</dbReference>
<gene>
    <name evidence="5" type="primary">mcbR_6</name>
    <name evidence="5" type="ORF">GALL_220920</name>
</gene>
<dbReference type="PANTHER" id="PTHR43537">
    <property type="entry name" value="TRANSCRIPTIONAL REGULATOR, GNTR FAMILY"/>
    <property type="match status" value="1"/>
</dbReference>
<dbReference type="Pfam" id="PF00392">
    <property type="entry name" value="GntR"/>
    <property type="match status" value="1"/>
</dbReference>
<sequence>MEGLTQPPGRAPKMADNPPVRAQLAYERMLEAIQQGQLTSGTRVRESDVADWLQISRTPVREAMRRLEAEGLLSHVPHVGVIVTEIDSEMVTELYAMREVLEGTAAGLAAQHASPAEIHMLQEIVKAEKELAQDPALLMRQNREFHDIIYRSAHNRYLLKTLNALHDSLVLLGKTTLGSKPRAAAAHSQHLGIVKAITARDQPLAEELMRAHIRGAYHERLNLLFKKD</sequence>
<dbReference type="PROSITE" id="PS50949">
    <property type="entry name" value="HTH_GNTR"/>
    <property type="match status" value="1"/>
</dbReference>
<reference evidence="5" key="1">
    <citation type="submission" date="2016-10" db="EMBL/GenBank/DDBJ databases">
        <title>Sequence of Gallionella enrichment culture.</title>
        <authorList>
            <person name="Poehlein A."/>
            <person name="Muehling M."/>
            <person name="Daniel R."/>
        </authorList>
    </citation>
    <scope>NUCLEOTIDE SEQUENCE</scope>
</reference>
<dbReference type="PANTHER" id="PTHR43537:SF49">
    <property type="entry name" value="TRANSCRIPTIONAL REGULATORY PROTEIN"/>
    <property type="match status" value="1"/>
</dbReference>
<dbReference type="InterPro" id="IPR008920">
    <property type="entry name" value="TF_FadR/GntR_C"/>
</dbReference>
<evidence type="ECO:0000256" key="1">
    <source>
        <dbReference type="ARBA" id="ARBA00023015"/>
    </source>
</evidence>
<dbReference type="Gene3D" id="1.10.10.10">
    <property type="entry name" value="Winged helix-like DNA-binding domain superfamily/Winged helix DNA-binding domain"/>
    <property type="match status" value="1"/>
</dbReference>
<dbReference type="GO" id="GO:0003677">
    <property type="term" value="F:DNA binding"/>
    <property type="evidence" value="ECO:0007669"/>
    <property type="project" value="UniProtKB-KW"/>
</dbReference>
<dbReference type="InterPro" id="IPR036388">
    <property type="entry name" value="WH-like_DNA-bd_sf"/>
</dbReference>
<keyword evidence="2" id="KW-0238">DNA-binding</keyword>
<dbReference type="Gene3D" id="1.20.120.530">
    <property type="entry name" value="GntR ligand-binding domain-like"/>
    <property type="match status" value="1"/>
</dbReference>
<evidence type="ECO:0000259" key="4">
    <source>
        <dbReference type="PROSITE" id="PS50949"/>
    </source>
</evidence>
<dbReference type="AlphaFoldDB" id="A0A1J5RVH3"/>
<organism evidence="5">
    <name type="scientific">mine drainage metagenome</name>
    <dbReference type="NCBI Taxonomy" id="410659"/>
    <lineage>
        <taxon>unclassified sequences</taxon>
        <taxon>metagenomes</taxon>
        <taxon>ecological metagenomes</taxon>
    </lineage>
</organism>
<dbReference type="EMBL" id="MLJW01000157">
    <property type="protein sequence ID" value="OIQ95959.1"/>
    <property type="molecule type" value="Genomic_DNA"/>
</dbReference>